<proteinExistence type="predicted"/>
<dbReference type="Proteomes" id="UP000820818">
    <property type="component" value="Linkage Group LG1"/>
</dbReference>
<dbReference type="EMBL" id="WJBH02000001">
    <property type="protein sequence ID" value="KAI9564524.1"/>
    <property type="molecule type" value="Genomic_DNA"/>
</dbReference>
<accession>A0AAD5Q1Z1</accession>
<keyword evidence="2" id="KW-1185">Reference proteome</keyword>
<evidence type="ECO:0000313" key="1">
    <source>
        <dbReference type="EMBL" id="KAI9564524.1"/>
    </source>
</evidence>
<dbReference type="AlphaFoldDB" id="A0AAD5Q1Z1"/>
<name>A0AAD5Q1Z1_9CRUS</name>
<comment type="caution">
    <text evidence="1">The sequence shown here is derived from an EMBL/GenBank/DDBJ whole genome shotgun (WGS) entry which is preliminary data.</text>
</comment>
<evidence type="ECO:0000313" key="2">
    <source>
        <dbReference type="Proteomes" id="UP000820818"/>
    </source>
</evidence>
<organism evidence="1 2">
    <name type="scientific">Daphnia sinensis</name>
    <dbReference type="NCBI Taxonomy" id="1820382"/>
    <lineage>
        <taxon>Eukaryota</taxon>
        <taxon>Metazoa</taxon>
        <taxon>Ecdysozoa</taxon>
        <taxon>Arthropoda</taxon>
        <taxon>Crustacea</taxon>
        <taxon>Branchiopoda</taxon>
        <taxon>Diplostraca</taxon>
        <taxon>Cladocera</taxon>
        <taxon>Anomopoda</taxon>
        <taxon>Daphniidae</taxon>
        <taxon>Daphnia</taxon>
        <taxon>Daphnia similis group</taxon>
    </lineage>
</organism>
<protein>
    <submittedName>
        <fullName evidence="1">Uncharacterized protein</fullName>
    </submittedName>
</protein>
<reference evidence="1 2" key="1">
    <citation type="submission" date="2022-05" db="EMBL/GenBank/DDBJ databases">
        <title>A multi-omics perspective on studying reproductive biology in Daphnia sinensis.</title>
        <authorList>
            <person name="Jia J."/>
        </authorList>
    </citation>
    <scope>NUCLEOTIDE SEQUENCE [LARGE SCALE GENOMIC DNA]</scope>
    <source>
        <strain evidence="1 2">WSL</strain>
    </source>
</reference>
<gene>
    <name evidence="1" type="ORF">GHT06_008263</name>
</gene>
<sequence length="52" mass="6128">MFICVHWLSNKYPSESQWRKVLDKCARPRKADYLPINRSHAISVVIYAHEGL</sequence>